<protein>
    <submittedName>
        <fullName evidence="4">HIT family protein</fullName>
    </submittedName>
</protein>
<dbReference type="PANTHER" id="PTHR46648">
    <property type="entry name" value="HIT FAMILY PROTEIN 1"/>
    <property type="match status" value="1"/>
</dbReference>
<dbReference type="GO" id="GO:0003824">
    <property type="term" value="F:catalytic activity"/>
    <property type="evidence" value="ECO:0007669"/>
    <property type="project" value="InterPro"/>
</dbReference>
<dbReference type="Proteomes" id="UP000265725">
    <property type="component" value="Chromosome"/>
</dbReference>
<proteinExistence type="predicted"/>
<feature type="domain" description="HIT" evidence="3">
    <location>
        <begin position="4"/>
        <end position="110"/>
    </location>
</feature>
<dbReference type="Pfam" id="PF01230">
    <property type="entry name" value="HIT"/>
    <property type="match status" value="1"/>
</dbReference>
<dbReference type="InterPro" id="IPR036265">
    <property type="entry name" value="HIT-like_sf"/>
</dbReference>
<sequence>MDCLGCKLANKIESANVIFEDDWVTCLLDYDPYEEGHTLILPKQHYRYLDEFNRETAESLHRATTLVSKAIRNLYDPDGITLCQNGGEVDDLTHFHLHVVPRDKLQSFQPFFVENKEENRPSQQDLSTTRDKLVSEIQLLLDHHPQHN</sequence>
<dbReference type="PROSITE" id="PS51084">
    <property type="entry name" value="HIT_2"/>
    <property type="match status" value="1"/>
</dbReference>
<dbReference type="InterPro" id="IPR011146">
    <property type="entry name" value="HIT-like"/>
</dbReference>
<dbReference type="Gene3D" id="3.30.428.10">
    <property type="entry name" value="HIT-like"/>
    <property type="match status" value="1"/>
</dbReference>
<feature type="active site" description="Tele-AMP-histidine intermediate" evidence="1">
    <location>
        <position position="98"/>
    </location>
</feature>
<reference evidence="5" key="1">
    <citation type="submission" date="2018-09" db="EMBL/GenBank/DDBJ databases">
        <authorList>
            <person name="Zhu H."/>
        </authorList>
    </citation>
    <scope>NUCLEOTIDE SEQUENCE [LARGE SCALE GENOMIC DNA]</scope>
    <source>
        <strain evidence="5">K2R23-3</strain>
    </source>
</reference>
<evidence type="ECO:0000313" key="5">
    <source>
        <dbReference type="Proteomes" id="UP000265725"/>
    </source>
</evidence>
<dbReference type="PANTHER" id="PTHR46648:SF1">
    <property type="entry name" value="ADENOSINE 5'-MONOPHOSPHORAMIDASE HNT1"/>
    <property type="match status" value="1"/>
</dbReference>
<dbReference type="SUPFAM" id="SSF54197">
    <property type="entry name" value="HIT-like"/>
    <property type="match status" value="1"/>
</dbReference>
<evidence type="ECO:0000256" key="1">
    <source>
        <dbReference type="PIRSR" id="PIRSR601310-1"/>
    </source>
</evidence>
<evidence type="ECO:0000259" key="3">
    <source>
        <dbReference type="PROSITE" id="PS51084"/>
    </source>
</evidence>
<dbReference type="PRINTS" id="PR00332">
    <property type="entry name" value="HISTRIAD"/>
</dbReference>
<dbReference type="EMBL" id="CP032418">
    <property type="protein sequence ID" value="AYC30239.1"/>
    <property type="molecule type" value="Genomic_DNA"/>
</dbReference>
<gene>
    <name evidence="4" type="ORF">D3873_10385</name>
</gene>
<dbReference type="InterPro" id="IPR001310">
    <property type="entry name" value="Histidine_triad_HIT"/>
</dbReference>
<organism evidence="4 5">
    <name type="scientific">Paenisporosarcina cavernae</name>
    <dbReference type="NCBI Taxonomy" id="2320858"/>
    <lineage>
        <taxon>Bacteria</taxon>
        <taxon>Bacillati</taxon>
        <taxon>Bacillota</taxon>
        <taxon>Bacilli</taxon>
        <taxon>Bacillales</taxon>
        <taxon>Caryophanaceae</taxon>
        <taxon>Paenisporosarcina</taxon>
    </lineage>
</organism>
<accession>A0A385YTQ9</accession>
<dbReference type="KEGG" id="paek:D3873_10385"/>
<dbReference type="GO" id="GO:0009117">
    <property type="term" value="P:nucleotide metabolic process"/>
    <property type="evidence" value="ECO:0007669"/>
    <property type="project" value="TreeGrafter"/>
</dbReference>
<keyword evidence="5" id="KW-1185">Reference proteome</keyword>
<dbReference type="AlphaFoldDB" id="A0A385YTQ9"/>
<feature type="short sequence motif" description="Histidine triad motif" evidence="2">
    <location>
        <begin position="94"/>
        <end position="98"/>
    </location>
</feature>
<evidence type="ECO:0000256" key="2">
    <source>
        <dbReference type="PROSITE-ProRule" id="PRU00464"/>
    </source>
</evidence>
<dbReference type="OrthoDB" id="9784774at2"/>
<name>A0A385YTQ9_9BACL</name>
<evidence type="ECO:0000313" key="4">
    <source>
        <dbReference type="EMBL" id="AYC30239.1"/>
    </source>
</evidence>